<dbReference type="KEGG" id="hco:LOKO_02584"/>
<dbReference type="Proteomes" id="UP000063387">
    <property type="component" value="Chromosome"/>
</dbReference>
<evidence type="ECO:0000256" key="3">
    <source>
        <dbReference type="ARBA" id="ARBA00023004"/>
    </source>
</evidence>
<proteinExistence type="predicted"/>
<evidence type="ECO:0000256" key="1">
    <source>
        <dbReference type="ARBA" id="ARBA00022485"/>
    </source>
</evidence>
<dbReference type="PATRIC" id="fig|507626.3.peg.2587"/>
<keyword evidence="3" id="KW-0408">Iron</keyword>
<dbReference type="STRING" id="507626.LOKO_02584"/>
<dbReference type="Gene3D" id="3.30.70.20">
    <property type="match status" value="2"/>
</dbReference>
<evidence type="ECO:0000256" key="2">
    <source>
        <dbReference type="ARBA" id="ARBA00022723"/>
    </source>
</evidence>
<evidence type="ECO:0000259" key="5">
    <source>
        <dbReference type="PROSITE" id="PS51379"/>
    </source>
</evidence>
<dbReference type="GO" id="GO:0051539">
    <property type="term" value="F:4 iron, 4 sulfur cluster binding"/>
    <property type="evidence" value="ECO:0007669"/>
    <property type="project" value="UniProtKB-KW"/>
</dbReference>
<keyword evidence="4" id="KW-0411">Iron-sulfur</keyword>
<dbReference type="InterPro" id="IPR017896">
    <property type="entry name" value="4Fe4S_Fe-S-bd"/>
</dbReference>
<sequence length="348" mass="37437">MPQTPSPSYSTPKPLRPSLPGIGWLKFRCLQAPPHPLACASCIDACPSEALAFHENGDGVSLLASDACHGCAHCVPACPTEALVSAEIDALVAVQAEGEPLRLGCHRASNETGLRQLHCLRSLGPDQIAWLRVRAMPAQLELHLPDACKGCLAAPLPGHDKWFEQADLLCRVFTSSASADYQSPSHPVSRRALLVGRATPQLPMIDADDSAPKARRLQRYMAVGPQLDDLASPPLPGLTLDQDACQGHGVCARVCPTTALQETPSGELIFNAMDCLDCGHCLTACPEDALQVVEAWQPVPVTLRQIEQANCFECGRPFTRKNHASAKTCPACRREKALMQESFQDLFG</sequence>
<dbReference type="GO" id="GO:0046872">
    <property type="term" value="F:metal ion binding"/>
    <property type="evidence" value="ECO:0007669"/>
    <property type="project" value="UniProtKB-KW"/>
</dbReference>
<organism evidence="6 7">
    <name type="scientific">Halomonas chromatireducens</name>
    <dbReference type="NCBI Taxonomy" id="507626"/>
    <lineage>
        <taxon>Bacteria</taxon>
        <taxon>Pseudomonadati</taxon>
        <taxon>Pseudomonadota</taxon>
        <taxon>Gammaproteobacteria</taxon>
        <taxon>Oceanospirillales</taxon>
        <taxon>Halomonadaceae</taxon>
        <taxon>Halomonas</taxon>
    </lineage>
</organism>
<dbReference type="Pfam" id="PF13187">
    <property type="entry name" value="Fer4_9"/>
    <property type="match status" value="1"/>
</dbReference>
<keyword evidence="7" id="KW-1185">Reference proteome</keyword>
<accession>A0A120JWB1</accession>
<feature type="domain" description="4Fe-4S ferredoxin-type" evidence="5">
    <location>
        <begin position="266"/>
        <end position="295"/>
    </location>
</feature>
<evidence type="ECO:0000313" key="7">
    <source>
        <dbReference type="Proteomes" id="UP000063387"/>
    </source>
</evidence>
<dbReference type="PROSITE" id="PS51379">
    <property type="entry name" value="4FE4S_FER_2"/>
    <property type="match status" value="3"/>
</dbReference>
<protein>
    <submittedName>
        <fullName evidence="6">Ferredoxin</fullName>
    </submittedName>
</protein>
<dbReference type="PANTHER" id="PTHR24960">
    <property type="entry name" value="PHOTOSYSTEM I IRON-SULFUR CENTER-RELATED"/>
    <property type="match status" value="1"/>
</dbReference>
<evidence type="ECO:0000256" key="4">
    <source>
        <dbReference type="ARBA" id="ARBA00023014"/>
    </source>
</evidence>
<dbReference type="AlphaFoldDB" id="A0A120JWB1"/>
<name>A0A120JWB1_9GAMM</name>
<dbReference type="SUPFAM" id="SSF54862">
    <property type="entry name" value="4Fe-4S ferredoxins"/>
    <property type="match status" value="2"/>
</dbReference>
<keyword evidence="1" id="KW-0004">4Fe-4S</keyword>
<feature type="domain" description="4Fe-4S ferredoxin-type" evidence="5">
    <location>
        <begin position="59"/>
        <end position="88"/>
    </location>
</feature>
<reference evidence="6 7" key="2">
    <citation type="submission" date="2016-02" db="EMBL/GenBank/DDBJ databases">
        <authorList>
            <person name="Wen L."/>
            <person name="He K."/>
            <person name="Yang H."/>
        </authorList>
    </citation>
    <scope>NUCLEOTIDE SEQUENCE [LARGE SCALE GENOMIC DNA]</scope>
    <source>
        <strain evidence="6 7">AGD 8-3</strain>
    </source>
</reference>
<dbReference type="InterPro" id="IPR017900">
    <property type="entry name" value="4Fe4S_Fe_S_CS"/>
</dbReference>
<dbReference type="RefSeq" id="WP_144439664.1">
    <property type="nucleotide sequence ID" value="NZ_CP014226.1"/>
</dbReference>
<reference evidence="6 7" key="1">
    <citation type="journal article" date="2016" name="Genome Announc.">
        <title>Draft Genome Sequence of 'Halomonas chromatireducens' Strain AGD 8-3, a Haloalkaliphilic Chromate- and Selenite-Reducing Gammaproteobacterium.</title>
        <authorList>
            <person name="Sharko F.S."/>
            <person name="Shapovalova A.A."/>
            <person name="Tsygankova S.V."/>
            <person name="Komova A.V."/>
            <person name="Boulygina E.S."/>
            <person name="Teslyuk A.B."/>
            <person name="Gotovtsev P.M."/>
            <person name="Namsaraev Z.B."/>
            <person name="Khijniak T.V."/>
            <person name="Nedoluzhko A.V."/>
            <person name="Vasilov R.G."/>
        </authorList>
    </citation>
    <scope>NUCLEOTIDE SEQUENCE [LARGE SCALE GENOMIC DNA]</scope>
    <source>
        <strain evidence="6 7">AGD 8-3</strain>
    </source>
</reference>
<dbReference type="EMBL" id="CP014226">
    <property type="protein sequence ID" value="AMD01644.1"/>
    <property type="molecule type" value="Genomic_DNA"/>
</dbReference>
<dbReference type="PANTHER" id="PTHR24960:SF79">
    <property type="entry name" value="PHOTOSYSTEM I IRON-SULFUR CENTER"/>
    <property type="match status" value="1"/>
</dbReference>
<dbReference type="PROSITE" id="PS00198">
    <property type="entry name" value="4FE4S_FER_1"/>
    <property type="match status" value="2"/>
</dbReference>
<gene>
    <name evidence="6" type="ORF">LOKO_02584</name>
</gene>
<dbReference type="OrthoDB" id="6117400at2"/>
<dbReference type="Pfam" id="PF12838">
    <property type="entry name" value="Fer4_7"/>
    <property type="match status" value="1"/>
</dbReference>
<dbReference type="InterPro" id="IPR050157">
    <property type="entry name" value="PSI_iron-sulfur_center"/>
</dbReference>
<evidence type="ECO:0000313" key="6">
    <source>
        <dbReference type="EMBL" id="AMD01644.1"/>
    </source>
</evidence>
<feature type="domain" description="4Fe-4S ferredoxin-type" evidence="5">
    <location>
        <begin position="236"/>
        <end position="265"/>
    </location>
</feature>
<keyword evidence="2" id="KW-0479">Metal-binding</keyword>